<dbReference type="KEGG" id="hda:BB347_00095"/>
<evidence type="ECO:0000313" key="3">
    <source>
        <dbReference type="Proteomes" id="UP000185687"/>
    </source>
</evidence>
<organism evidence="2 3">
    <name type="scientific">Natronorubrum daqingense</name>
    <dbReference type="NCBI Taxonomy" id="588898"/>
    <lineage>
        <taxon>Archaea</taxon>
        <taxon>Methanobacteriati</taxon>
        <taxon>Methanobacteriota</taxon>
        <taxon>Stenosarchaea group</taxon>
        <taxon>Halobacteria</taxon>
        <taxon>Halobacteriales</taxon>
        <taxon>Natrialbaceae</taxon>
        <taxon>Natronorubrum</taxon>
    </lineage>
</organism>
<dbReference type="AlphaFoldDB" id="A0A1N7A6G8"/>
<evidence type="ECO:0000313" key="1">
    <source>
        <dbReference type="EMBL" id="APX95124.1"/>
    </source>
</evidence>
<proteinExistence type="predicted"/>
<dbReference type="InterPro" id="IPR006311">
    <property type="entry name" value="TAT_signal"/>
</dbReference>
<keyword evidence="3" id="KW-1185">Reference proteome</keyword>
<sequence length="342" mass="35660">MTPKRRDVLEFAAATATATAATVGTTGSLTVATQEGGEELPAYTEWLALEDGALEFASLDWATIDDYVGDELAEAEPDDEVPAEYEADPMIAPVSEGALSTYFFVGLDLGQYRLGGILDDDDAFDSSVSDLVQTPETFVVIGSIEPAEIDERLTADPEAEFIRQLERTDEISGYDVYTPVEGSVEAAIAVGSDAFVVADAGDPLAALETTIDASEGDGERATDESETFEWTAASAGGGDAVVGQVGGGAQTDGNGAFVDFSFEGLEDAESIVSSLTVEGEGTSTGNFAAIIDDPDEATLEETLGTTGANRSVDIDGDRVTATATWEEEGVAVNRVRSRPVSN</sequence>
<reference evidence="2 3" key="2">
    <citation type="submission" date="2017-01" db="EMBL/GenBank/DDBJ databases">
        <authorList>
            <person name="Mah S.A."/>
            <person name="Swanson W.J."/>
            <person name="Moy G.W."/>
            <person name="Vacquier V.D."/>
        </authorList>
    </citation>
    <scope>NUCLEOTIDE SEQUENCE [LARGE SCALE GENOMIC DNA]</scope>
    <source>
        <strain evidence="2 3">CGMCC 1.8909</strain>
    </source>
</reference>
<evidence type="ECO:0000313" key="2">
    <source>
        <dbReference type="EMBL" id="SIR34707.1"/>
    </source>
</evidence>
<dbReference type="EMBL" id="CP019327">
    <property type="protein sequence ID" value="APX95124.1"/>
    <property type="molecule type" value="Genomic_DNA"/>
</dbReference>
<dbReference type="PROSITE" id="PS51318">
    <property type="entry name" value="TAT"/>
    <property type="match status" value="1"/>
</dbReference>
<gene>
    <name evidence="1" type="ORF">BB347_00095</name>
    <name evidence="2" type="ORF">SAMN05421809_1049</name>
</gene>
<dbReference type="EMBL" id="FTNP01000001">
    <property type="protein sequence ID" value="SIR34707.1"/>
    <property type="molecule type" value="Genomic_DNA"/>
</dbReference>
<dbReference type="Proteomes" id="UP000185687">
    <property type="component" value="Unassembled WGS sequence"/>
</dbReference>
<dbReference type="OrthoDB" id="186970at2157"/>
<name>A0A1N7A6G8_9EURY</name>
<dbReference type="RefSeq" id="WP_076579704.1">
    <property type="nucleotide sequence ID" value="NZ_CP019327.1"/>
</dbReference>
<reference evidence="1 4" key="1">
    <citation type="submission" date="2017-01" db="EMBL/GenBank/DDBJ databases">
        <title>Complete genome sequence of Haloterrigena daqingensis type strain (JX313T).</title>
        <authorList>
            <person name="Shuang W."/>
        </authorList>
    </citation>
    <scope>NUCLEOTIDE SEQUENCE [LARGE SCALE GENOMIC DNA]</scope>
    <source>
        <strain evidence="1 4">JX313</strain>
    </source>
</reference>
<dbReference type="GeneID" id="30954296"/>
<dbReference type="STRING" id="588898.BB347_00095"/>
<accession>A0A1N7A6G8</accession>
<dbReference type="Proteomes" id="UP000187321">
    <property type="component" value="Chromosome"/>
</dbReference>
<protein>
    <submittedName>
        <fullName evidence="2">Uncharacterized protein</fullName>
    </submittedName>
</protein>
<evidence type="ECO:0000313" key="4">
    <source>
        <dbReference type="Proteomes" id="UP000187321"/>
    </source>
</evidence>